<dbReference type="RefSeq" id="WP_210060822.1">
    <property type="nucleotide sequence ID" value="NZ_JAGGLJ010000009.1"/>
</dbReference>
<organism evidence="1 2">
    <name type="scientific">Peptoniphilus stercorisuis</name>
    <dbReference type="NCBI Taxonomy" id="1436965"/>
    <lineage>
        <taxon>Bacteria</taxon>
        <taxon>Bacillati</taxon>
        <taxon>Bacillota</taxon>
        <taxon>Tissierellia</taxon>
        <taxon>Tissierellales</taxon>
        <taxon>Peptoniphilaceae</taxon>
        <taxon>Peptoniphilus</taxon>
    </lineage>
</organism>
<reference evidence="1 2" key="1">
    <citation type="submission" date="2021-03" db="EMBL/GenBank/DDBJ databases">
        <title>Genomic Encyclopedia of Type Strains, Phase IV (KMG-IV): sequencing the most valuable type-strain genomes for metagenomic binning, comparative biology and taxonomic classification.</title>
        <authorList>
            <person name="Goeker M."/>
        </authorList>
    </citation>
    <scope>NUCLEOTIDE SEQUENCE [LARGE SCALE GENOMIC DNA]</scope>
    <source>
        <strain evidence="1 2">DSM 27563</strain>
    </source>
</reference>
<accession>A0ABS4KDQ4</accession>
<comment type="caution">
    <text evidence="1">The sequence shown here is derived from an EMBL/GenBank/DDBJ whole genome shotgun (WGS) entry which is preliminary data.</text>
</comment>
<sequence length="305" mass="35993">MNCGVFFEKFYSNLITSKKHHIEIKNNLEQITEIINFEYWNKKSSSLHSIIVDSYAISTNLDDKNINVLVELPWYMHKRYSLYGGNGPLALLDDVNKKFRKFLKSSITLDCRKIKIDFEEDISFKVIPVFLNEDGSYTYPDPIAGGSFKATNPRRSIYLFNKLDKQMNGNLKIFVKMIKIWNENWNLDLEEALIDAIVYEFFEDYKIGSVKNFMSYDWYTRDFFEYMIEKGPDYYWYIPGTDDGVMPKSPYLLLKALKKSLVLAEEAMELQLKDYKLLSRDKWIEIYGEIFAREKPLSINGEEII</sequence>
<dbReference type="Pfam" id="PF18144">
    <property type="entry name" value="SMODS"/>
    <property type="match status" value="1"/>
</dbReference>
<name>A0ABS4KDQ4_9FIRM</name>
<evidence type="ECO:0000313" key="2">
    <source>
        <dbReference type="Proteomes" id="UP001519306"/>
    </source>
</evidence>
<keyword evidence="2" id="KW-1185">Reference proteome</keyword>
<evidence type="ECO:0000313" key="1">
    <source>
        <dbReference type="EMBL" id="MBP2025530.1"/>
    </source>
</evidence>
<dbReference type="Proteomes" id="UP001519306">
    <property type="component" value="Unassembled WGS sequence"/>
</dbReference>
<protein>
    <recommendedName>
        <fullName evidence="3">Nucleotidyltransferase</fullName>
    </recommendedName>
</protein>
<gene>
    <name evidence="1" type="ORF">J2Z71_001073</name>
</gene>
<dbReference type="EMBL" id="JAGGLJ010000009">
    <property type="protein sequence ID" value="MBP2025530.1"/>
    <property type="molecule type" value="Genomic_DNA"/>
</dbReference>
<proteinExistence type="predicted"/>
<evidence type="ECO:0008006" key="3">
    <source>
        <dbReference type="Google" id="ProtNLM"/>
    </source>
</evidence>